<evidence type="ECO:0000313" key="1">
    <source>
        <dbReference type="EMBL" id="KAF3424546.1"/>
    </source>
</evidence>
<evidence type="ECO:0000313" key="2">
    <source>
        <dbReference type="Proteomes" id="UP000655588"/>
    </source>
</evidence>
<keyword evidence="2" id="KW-1185">Reference proteome</keyword>
<protein>
    <submittedName>
        <fullName evidence="1">Uncharacterized protein</fullName>
    </submittedName>
</protein>
<dbReference type="EMBL" id="WNWW01000459">
    <property type="protein sequence ID" value="KAF3424546.1"/>
    <property type="molecule type" value="Genomic_DNA"/>
</dbReference>
<proteinExistence type="predicted"/>
<comment type="caution">
    <text evidence="1">The sequence shown here is derived from an EMBL/GenBank/DDBJ whole genome shotgun (WGS) entry which is preliminary data.</text>
</comment>
<reference evidence="1" key="1">
    <citation type="submission" date="2019-11" db="EMBL/GenBank/DDBJ databases">
        <title>The nuclear and mitochondrial genomes of Frieseomelitta varia - a highly eusocial stingless bee (Meliponini) with a permanently sterile worker caste.</title>
        <authorList>
            <person name="Freitas F.C.P."/>
            <person name="Lourenco A.P."/>
            <person name="Nunes F.M.F."/>
            <person name="Paschoal A.R."/>
            <person name="Abreu F.C.P."/>
            <person name="Barbin F.O."/>
            <person name="Bataglia L."/>
            <person name="Cardoso-Junior C.A.M."/>
            <person name="Cervoni M.S."/>
            <person name="Silva S.R."/>
            <person name="Dalarmi F."/>
            <person name="Del Lama M.A."/>
            <person name="Depintor T.S."/>
            <person name="Ferreira K.M."/>
            <person name="Goria P.S."/>
            <person name="Jaskot M.C."/>
            <person name="Lago D.C."/>
            <person name="Luna-Lucena D."/>
            <person name="Moda L.M."/>
            <person name="Nascimento L."/>
            <person name="Pedrino M."/>
            <person name="Rabico F.O."/>
            <person name="Sanches F.C."/>
            <person name="Santos D.E."/>
            <person name="Santos C.G."/>
            <person name="Vieira J."/>
            <person name="Lopes T.F."/>
            <person name="Barchuk A.R."/>
            <person name="Hartfelder K."/>
            <person name="Simoes Z.L.P."/>
            <person name="Bitondi M.M.G."/>
            <person name="Pinheiro D.G."/>
        </authorList>
    </citation>
    <scope>NUCLEOTIDE SEQUENCE</scope>
    <source>
        <strain evidence="1">USP_RPSP 00005682</strain>
        <tissue evidence="1">Whole individual</tissue>
    </source>
</reference>
<gene>
    <name evidence="1" type="ORF">E2986_08563</name>
</gene>
<name>A0A833RWB3_9HYME</name>
<dbReference type="Proteomes" id="UP000655588">
    <property type="component" value="Unassembled WGS sequence"/>
</dbReference>
<organism evidence="1 2">
    <name type="scientific">Frieseomelitta varia</name>
    <dbReference type="NCBI Taxonomy" id="561572"/>
    <lineage>
        <taxon>Eukaryota</taxon>
        <taxon>Metazoa</taxon>
        <taxon>Ecdysozoa</taxon>
        <taxon>Arthropoda</taxon>
        <taxon>Hexapoda</taxon>
        <taxon>Insecta</taxon>
        <taxon>Pterygota</taxon>
        <taxon>Neoptera</taxon>
        <taxon>Endopterygota</taxon>
        <taxon>Hymenoptera</taxon>
        <taxon>Apocrita</taxon>
        <taxon>Aculeata</taxon>
        <taxon>Apoidea</taxon>
        <taxon>Anthophila</taxon>
        <taxon>Apidae</taxon>
        <taxon>Frieseomelitta</taxon>
    </lineage>
</organism>
<accession>A0A833RWB3</accession>
<dbReference type="AlphaFoldDB" id="A0A833RWB3"/>
<sequence>MPGTNEILNNDDSEDQKQRDRNIRLNRRWNGRYRNIKNNQLWKIKLAKYLVNDLRNYGPGNLIHINAISTITGKSIRIWKSKCLHQTINDQTNRNSTENFIDVEYHTQLPDSIGHWTLMDDKDPSNVELDLNACLFSVIAAQTGKNTNDLRTNIIDFLTKNTKHLISQINKLASSNDRRSLMIGGARYVGTSPRAARIILDNSQNVLCHECRDYGHPRGHASNSNATGPTDSVENYSLTTSSMKSGFLSRTDQDNVAHVTLTHAEARRAMEELNGGATSRVVTLSRSDLQRNHFVLPQMKEYRNGRAVSQHLDIIRVTIVLRHHQGMFRDPNADVFVHTFYPRSN</sequence>
<dbReference type="OrthoDB" id="7553586at2759"/>